<dbReference type="InterPro" id="IPR049449">
    <property type="entry name" value="TesB_ACOT8-like_N"/>
</dbReference>
<evidence type="ECO:0000259" key="1">
    <source>
        <dbReference type="Pfam" id="PF13622"/>
    </source>
</evidence>
<dbReference type="InterPro" id="IPR029069">
    <property type="entry name" value="HotDog_dom_sf"/>
</dbReference>
<dbReference type="InterPro" id="IPR049450">
    <property type="entry name" value="ACOT8-like_C"/>
</dbReference>
<reference evidence="3 4" key="1">
    <citation type="submission" date="2020-08" db="EMBL/GenBank/DDBJ databases">
        <title>Sequencing the genomes of 1000 actinobacteria strains.</title>
        <authorList>
            <person name="Klenk H.-P."/>
        </authorList>
    </citation>
    <scope>NUCLEOTIDE SEQUENCE [LARGE SCALE GENOMIC DNA]</scope>
    <source>
        <strain evidence="3 4">DSM 44230</strain>
    </source>
</reference>
<accession>A0A7W7C4P9</accession>
<name>A0A7W7C4P9_9PSEU</name>
<dbReference type="InterPro" id="IPR042171">
    <property type="entry name" value="Acyl-CoA_hotdog"/>
</dbReference>
<dbReference type="SUPFAM" id="SSF54637">
    <property type="entry name" value="Thioesterase/thiol ester dehydrase-isomerase"/>
    <property type="match status" value="2"/>
</dbReference>
<feature type="domain" description="Acyl-CoA thioesterase-like N-terminal HotDog" evidence="1">
    <location>
        <begin position="32"/>
        <end position="119"/>
    </location>
</feature>
<dbReference type="EMBL" id="JACHMH010000001">
    <property type="protein sequence ID" value="MBB4674503.1"/>
    <property type="molecule type" value="Genomic_DNA"/>
</dbReference>
<evidence type="ECO:0000259" key="2">
    <source>
        <dbReference type="Pfam" id="PF20789"/>
    </source>
</evidence>
<dbReference type="InterPro" id="IPR052389">
    <property type="entry name" value="Sec_Metab_Biosynth-Assoc"/>
</dbReference>
<comment type="caution">
    <text evidence="3">The sequence shown here is derived from an EMBL/GenBank/DDBJ whole genome shotgun (WGS) entry which is preliminary data.</text>
</comment>
<dbReference type="PANTHER" id="PTHR38110:SF1">
    <property type="entry name" value="THIOESTERASE DOMAIN-CONTAINING PROTEIN"/>
    <property type="match status" value="1"/>
</dbReference>
<sequence>MRVRTDPLRITPFGLATAVRPMGDGTFTAELAADWTIAGKPHGGYLLALLARAAITTAETGGAAATDPLSVSAEFLHPPELGPVLLRTSVLKSGRTVTVVKTELEQRGRVCVHAMVTTGRLPEEPAAWTDLPDLPAEPPARAIEVGATQAAKVFRVAKACQLMLDPDGAGFLTDNHTSPLRLRLWVRPREGQPDPLFALVAGDISMPVTFNLGRLSWSPTVQLTALLRSRPAPGWLRLSVESKAVYGQWFDEDTTVIDSTGRLVCQTRQLALTPLD</sequence>
<dbReference type="Proteomes" id="UP000533598">
    <property type="component" value="Unassembled WGS sequence"/>
</dbReference>
<dbReference type="Pfam" id="PF13622">
    <property type="entry name" value="4HBT_3"/>
    <property type="match status" value="1"/>
</dbReference>
<evidence type="ECO:0000313" key="4">
    <source>
        <dbReference type="Proteomes" id="UP000533598"/>
    </source>
</evidence>
<dbReference type="AlphaFoldDB" id="A0A7W7C4P9"/>
<keyword evidence="4" id="KW-1185">Reference proteome</keyword>
<dbReference type="Pfam" id="PF20789">
    <property type="entry name" value="4HBT_3C"/>
    <property type="match status" value="1"/>
</dbReference>
<protein>
    <submittedName>
        <fullName evidence="3">Acyl-coenzyme A thioesterase PaaI-like protein</fullName>
    </submittedName>
</protein>
<dbReference type="Gene3D" id="2.40.160.210">
    <property type="entry name" value="Acyl-CoA thioesterase, double hotdog domain"/>
    <property type="match status" value="1"/>
</dbReference>
<organism evidence="3 4">
    <name type="scientific">Crossiella cryophila</name>
    <dbReference type="NCBI Taxonomy" id="43355"/>
    <lineage>
        <taxon>Bacteria</taxon>
        <taxon>Bacillati</taxon>
        <taxon>Actinomycetota</taxon>
        <taxon>Actinomycetes</taxon>
        <taxon>Pseudonocardiales</taxon>
        <taxon>Pseudonocardiaceae</taxon>
        <taxon>Crossiella</taxon>
    </lineage>
</organism>
<feature type="domain" description="Acyl-CoA thioesterase-like C-terminal" evidence="2">
    <location>
        <begin position="146"/>
        <end position="272"/>
    </location>
</feature>
<evidence type="ECO:0000313" key="3">
    <source>
        <dbReference type="EMBL" id="MBB4674503.1"/>
    </source>
</evidence>
<dbReference type="PANTHER" id="PTHR38110">
    <property type="entry name" value="CHROMOSOME 23, WHOLE GENOME SHOTGUN SEQUENCE"/>
    <property type="match status" value="1"/>
</dbReference>
<proteinExistence type="predicted"/>
<gene>
    <name evidence="3" type="ORF">HNR67_000621</name>
</gene>